<dbReference type="RefSeq" id="WP_283229768.1">
    <property type="nucleotide sequence ID" value="NZ_JASGBQ010000002.1"/>
</dbReference>
<feature type="region of interest" description="Disordered" evidence="1">
    <location>
        <begin position="51"/>
        <end position="104"/>
    </location>
</feature>
<gene>
    <name evidence="3" type="ORF">QJ036_02020</name>
</gene>
<proteinExistence type="predicted"/>
<dbReference type="EMBL" id="JASGBQ010000002">
    <property type="protein sequence ID" value="MDI9241257.1"/>
    <property type="molecule type" value="Genomic_DNA"/>
</dbReference>
<reference evidence="3 4" key="1">
    <citation type="submission" date="2023-05" db="EMBL/GenBank/DDBJ databases">
        <title>[ruminococcus] sp. nov., isolated from a pig farm feces dump.</title>
        <authorList>
            <person name="Chang Y.-H."/>
        </authorList>
    </citation>
    <scope>NUCLEOTIDE SEQUENCE [LARGE SCALE GENOMIC DNA]</scope>
    <source>
        <strain evidence="3 4">YH-rum2234</strain>
    </source>
</reference>
<protein>
    <submittedName>
        <fullName evidence="3">Uncharacterized protein</fullName>
    </submittedName>
</protein>
<keyword evidence="2" id="KW-0472">Membrane</keyword>
<name>A0AAP4EX06_9FIRM</name>
<evidence type="ECO:0000313" key="3">
    <source>
        <dbReference type="EMBL" id="MDI9241257.1"/>
    </source>
</evidence>
<organism evidence="3 4">
    <name type="scientific">Fusibacillus kribbianus</name>
    <dbReference type="NCBI Taxonomy" id="3044208"/>
    <lineage>
        <taxon>Bacteria</taxon>
        <taxon>Bacillati</taxon>
        <taxon>Bacillota</taxon>
        <taxon>Clostridia</taxon>
        <taxon>Lachnospirales</taxon>
        <taxon>Lachnospiraceae</taxon>
        <taxon>Fusibacillus</taxon>
    </lineage>
</organism>
<evidence type="ECO:0000313" key="4">
    <source>
        <dbReference type="Proteomes" id="UP001300383"/>
    </source>
</evidence>
<comment type="caution">
    <text evidence="3">The sequence shown here is derived from an EMBL/GenBank/DDBJ whole genome shotgun (WGS) entry which is preliminary data.</text>
</comment>
<dbReference type="Proteomes" id="UP001300383">
    <property type="component" value="Unassembled WGS sequence"/>
</dbReference>
<evidence type="ECO:0000256" key="2">
    <source>
        <dbReference type="SAM" id="Phobius"/>
    </source>
</evidence>
<evidence type="ECO:0000256" key="1">
    <source>
        <dbReference type="SAM" id="MobiDB-lite"/>
    </source>
</evidence>
<sequence>MKKRYLCPVCEHELSGKHYCPECHRFRKEPVIYGGGYLPNETDPDTAVFERTGGTQTADTCGSSHSHVYGVPNKDPHKAPRNTSRGSSSGASYEPSERKKKTSAVPARRAGAGILIYIVVFVIVISAVVGIWDAIWKFFRSSYEAREETVAALETELQENEVQELTEEEVLALGEPCNGYCHYEMDGVEYVYRLAGYAGDFWSQAECEVIWEESRNQIYTYGNTIWSYYEKTAEVTCDNGVYYDILCDTVTGEVMEIRIGADEQESFSQALLLAACALEPDRDRNEVWTETEAWMEEASGESYLFGEWGKSELYLSVDDYCYGTMTCLAEYDKYQ</sequence>
<keyword evidence="2" id="KW-0812">Transmembrane</keyword>
<dbReference type="AlphaFoldDB" id="A0AAP4EX06"/>
<keyword evidence="4" id="KW-1185">Reference proteome</keyword>
<feature type="transmembrane region" description="Helical" evidence="2">
    <location>
        <begin position="110"/>
        <end position="132"/>
    </location>
</feature>
<feature type="compositionally biased region" description="Polar residues" evidence="1">
    <location>
        <begin position="81"/>
        <end position="91"/>
    </location>
</feature>
<keyword evidence="2" id="KW-1133">Transmembrane helix</keyword>
<feature type="compositionally biased region" description="Polar residues" evidence="1">
    <location>
        <begin position="53"/>
        <end position="66"/>
    </location>
</feature>
<accession>A0AAP4EX06</accession>